<dbReference type="PROSITE" id="PS51782">
    <property type="entry name" value="LYSM"/>
    <property type="match status" value="1"/>
</dbReference>
<organism evidence="2 3">
    <name type="scientific">Ferruginibacter yonginensis</name>
    <dbReference type="NCBI Taxonomy" id="1310416"/>
    <lineage>
        <taxon>Bacteria</taxon>
        <taxon>Pseudomonadati</taxon>
        <taxon>Bacteroidota</taxon>
        <taxon>Chitinophagia</taxon>
        <taxon>Chitinophagales</taxon>
        <taxon>Chitinophagaceae</taxon>
        <taxon>Ferruginibacter</taxon>
    </lineage>
</organism>
<protein>
    <recommendedName>
        <fullName evidence="1">LysM domain-containing protein</fullName>
    </recommendedName>
</protein>
<reference evidence="3" key="1">
    <citation type="journal article" date="2019" name="Int. J. Syst. Evol. Microbiol.">
        <title>The Global Catalogue of Microorganisms (GCM) 10K type strain sequencing project: providing services to taxonomists for standard genome sequencing and annotation.</title>
        <authorList>
            <consortium name="The Broad Institute Genomics Platform"/>
            <consortium name="The Broad Institute Genome Sequencing Center for Infectious Disease"/>
            <person name="Wu L."/>
            <person name="Ma J."/>
        </authorList>
    </citation>
    <scope>NUCLEOTIDE SEQUENCE [LARGE SCALE GENOMIC DNA]</scope>
    <source>
        <strain evidence="3">CECT 8289</strain>
    </source>
</reference>
<feature type="domain" description="LysM" evidence="1">
    <location>
        <begin position="5"/>
        <end position="52"/>
    </location>
</feature>
<proteinExistence type="predicted"/>
<sequence length="103" mass="11206">MLSQQQYSVHDGQSLFDVAACIYGDASIAFDLAIVNDLSITDKLVPGQKIQMVEAKIKQDVVRLYENNGTIPATAVSIDSNNNIIEQPDGIGYMAIGTTFIIR</sequence>
<dbReference type="EMBL" id="JBHSCZ010000001">
    <property type="protein sequence ID" value="MFC4262481.1"/>
    <property type="molecule type" value="Genomic_DNA"/>
</dbReference>
<name>A0ABV8QRN4_9BACT</name>
<dbReference type="RefSeq" id="WP_379707930.1">
    <property type="nucleotide sequence ID" value="NZ_JBHSCZ010000001.1"/>
</dbReference>
<evidence type="ECO:0000313" key="2">
    <source>
        <dbReference type="EMBL" id="MFC4262481.1"/>
    </source>
</evidence>
<keyword evidence="3" id="KW-1185">Reference proteome</keyword>
<dbReference type="Proteomes" id="UP001595907">
    <property type="component" value="Unassembled WGS sequence"/>
</dbReference>
<gene>
    <name evidence="2" type="ORF">ACFOWM_06315</name>
</gene>
<comment type="caution">
    <text evidence="2">The sequence shown here is derived from an EMBL/GenBank/DDBJ whole genome shotgun (WGS) entry which is preliminary data.</text>
</comment>
<dbReference type="InterPro" id="IPR018392">
    <property type="entry name" value="LysM"/>
</dbReference>
<evidence type="ECO:0000313" key="3">
    <source>
        <dbReference type="Proteomes" id="UP001595907"/>
    </source>
</evidence>
<accession>A0ABV8QRN4</accession>
<evidence type="ECO:0000259" key="1">
    <source>
        <dbReference type="PROSITE" id="PS51782"/>
    </source>
</evidence>